<dbReference type="Pfam" id="PF12867">
    <property type="entry name" value="DinB_2"/>
    <property type="match status" value="1"/>
</dbReference>
<proteinExistence type="predicted"/>
<dbReference type="EMBL" id="RYZZ01000018">
    <property type="protein sequence ID" value="RUQ28037.1"/>
    <property type="molecule type" value="Genomic_DNA"/>
</dbReference>
<evidence type="ECO:0000259" key="1">
    <source>
        <dbReference type="Pfam" id="PF12867"/>
    </source>
</evidence>
<dbReference type="AlphaFoldDB" id="A0A3S0U127"/>
<gene>
    <name evidence="2" type="ORF">ELQ35_14105</name>
</gene>
<dbReference type="InterPro" id="IPR034660">
    <property type="entry name" value="DinB/YfiT-like"/>
</dbReference>
<comment type="caution">
    <text evidence="2">The sequence shown here is derived from an EMBL/GenBank/DDBJ whole genome shotgun (WGS) entry which is preliminary data.</text>
</comment>
<dbReference type="SUPFAM" id="SSF109854">
    <property type="entry name" value="DinB/YfiT-like putative metalloenzymes"/>
    <property type="match status" value="1"/>
</dbReference>
<dbReference type="Gene3D" id="1.20.120.450">
    <property type="entry name" value="dinb family like domain"/>
    <property type="match status" value="1"/>
</dbReference>
<reference evidence="2 3" key="1">
    <citation type="submission" date="2018-12" db="EMBL/GenBank/DDBJ databases">
        <title>Bacillus chawlae sp. nov., Bacillus glennii sp. nov., and Bacillus saganii sp. nov. Isolated from the Vehicle Assembly Building at Kennedy Space Center where the Viking Spacecraft were Assembled.</title>
        <authorList>
            <person name="Seuylemezian A."/>
            <person name="Vaishampayan P."/>
        </authorList>
    </citation>
    <scope>NUCLEOTIDE SEQUENCE [LARGE SCALE GENOMIC DNA]</scope>
    <source>
        <strain evidence="2 3">L5</strain>
    </source>
</reference>
<dbReference type="OrthoDB" id="2427314at2"/>
<sequence>MVITMYVKKMLHQLAVAVNSAIDMLEQTPDELLDWRPAENKRPIRDMFVHLAVLCKADYYIMEGYSQEDMSEFYTQAQPFTKQDIKGYMRDSFSFLNEKVNNFTESQLREEKPSYWGIVYTRFEWLLEILSHYYHHRGQIHALLTVNGCSIDVKLFE</sequence>
<evidence type="ECO:0000313" key="3">
    <source>
        <dbReference type="Proteomes" id="UP000267430"/>
    </source>
</evidence>
<dbReference type="Proteomes" id="UP000267430">
    <property type="component" value="Unassembled WGS sequence"/>
</dbReference>
<dbReference type="InterPro" id="IPR024775">
    <property type="entry name" value="DinB-like"/>
</dbReference>
<name>A0A3S0U127_9BACI</name>
<feature type="domain" description="DinB-like" evidence="1">
    <location>
        <begin position="23"/>
        <end position="140"/>
    </location>
</feature>
<keyword evidence="3" id="KW-1185">Reference proteome</keyword>
<organism evidence="2 3">
    <name type="scientific">Peribacillus cavernae</name>
    <dbReference type="NCBI Taxonomy" id="1674310"/>
    <lineage>
        <taxon>Bacteria</taxon>
        <taxon>Bacillati</taxon>
        <taxon>Bacillota</taxon>
        <taxon>Bacilli</taxon>
        <taxon>Bacillales</taxon>
        <taxon>Bacillaceae</taxon>
        <taxon>Peribacillus</taxon>
    </lineage>
</organism>
<protein>
    <submittedName>
        <fullName evidence="2">DinB family protein</fullName>
    </submittedName>
</protein>
<evidence type="ECO:0000313" key="2">
    <source>
        <dbReference type="EMBL" id="RUQ28037.1"/>
    </source>
</evidence>
<accession>A0A3S0U127</accession>